<dbReference type="InterPro" id="IPR020845">
    <property type="entry name" value="AMP-binding_CS"/>
</dbReference>
<evidence type="ECO:0000256" key="4">
    <source>
        <dbReference type="ARBA" id="ARBA00022598"/>
    </source>
</evidence>
<evidence type="ECO:0000259" key="7">
    <source>
        <dbReference type="Pfam" id="PF00668"/>
    </source>
</evidence>
<dbReference type="Pfam" id="PF00501">
    <property type="entry name" value="AMP-binding"/>
    <property type="match status" value="1"/>
</dbReference>
<evidence type="ECO:0000256" key="1">
    <source>
        <dbReference type="ARBA" id="ARBA00006432"/>
    </source>
</evidence>
<dbReference type="GO" id="GO:0006631">
    <property type="term" value="P:fatty acid metabolic process"/>
    <property type="evidence" value="ECO:0007669"/>
    <property type="project" value="TreeGrafter"/>
</dbReference>
<dbReference type="Gene3D" id="3.30.559.10">
    <property type="entry name" value="Chloramphenicol acetyltransferase-like domain"/>
    <property type="match status" value="1"/>
</dbReference>
<dbReference type="Proteomes" id="UP000887226">
    <property type="component" value="Unassembled WGS sequence"/>
</dbReference>
<dbReference type="AlphaFoldDB" id="A0A9P7Z1E2"/>
<dbReference type="InterPro" id="IPR023213">
    <property type="entry name" value="CAT-like_dom_sf"/>
</dbReference>
<keyword evidence="3" id="KW-0597">Phosphoprotein</keyword>
<evidence type="ECO:0000313" key="9">
    <source>
        <dbReference type="Proteomes" id="UP000887226"/>
    </source>
</evidence>
<comment type="caution">
    <text evidence="8">The sequence shown here is derived from an EMBL/GenBank/DDBJ whole genome shotgun (WGS) entry which is preliminary data.</text>
</comment>
<dbReference type="SUPFAM" id="SSF47336">
    <property type="entry name" value="ACP-like"/>
    <property type="match status" value="1"/>
</dbReference>
<dbReference type="InterPro" id="IPR009081">
    <property type="entry name" value="PP-bd_ACP"/>
</dbReference>
<dbReference type="PANTHER" id="PTHR43201">
    <property type="entry name" value="ACYL-COA SYNTHETASE"/>
    <property type="match status" value="1"/>
</dbReference>
<dbReference type="Gene3D" id="3.30.300.30">
    <property type="match status" value="1"/>
</dbReference>
<evidence type="ECO:0000256" key="2">
    <source>
        <dbReference type="ARBA" id="ARBA00022450"/>
    </source>
</evidence>
<reference evidence="8" key="1">
    <citation type="journal article" date="2021" name="IMA Fungus">
        <title>Genomic characterization of three marine fungi, including Emericellopsis atlantica sp. nov. with signatures of a generalist lifestyle and marine biomass degradation.</title>
        <authorList>
            <person name="Hagestad O.C."/>
            <person name="Hou L."/>
            <person name="Andersen J.H."/>
            <person name="Hansen E.H."/>
            <person name="Altermark B."/>
            <person name="Li C."/>
            <person name="Kuhnert E."/>
            <person name="Cox R.J."/>
            <person name="Crous P.W."/>
            <person name="Spatafora J.W."/>
            <person name="Lail K."/>
            <person name="Amirebrahimi M."/>
            <person name="Lipzen A."/>
            <person name="Pangilinan J."/>
            <person name="Andreopoulos W."/>
            <person name="Hayes R.D."/>
            <person name="Ng V."/>
            <person name="Grigoriev I.V."/>
            <person name="Jackson S.A."/>
            <person name="Sutton T.D.S."/>
            <person name="Dobson A.D.W."/>
            <person name="Rama T."/>
        </authorList>
    </citation>
    <scope>NUCLEOTIDE SEQUENCE</scope>
    <source>
        <strain evidence="8">TRa3180A</strain>
    </source>
</reference>
<dbReference type="Gene3D" id="3.40.50.12780">
    <property type="entry name" value="N-terminal domain of ligase-like"/>
    <property type="match status" value="1"/>
</dbReference>
<dbReference type="PANTHER" id="PTHR43201:SF5">
    <property type="entry name" value="MEDIUM-CHAIN ACYL-COA LIGASE ACSF2, MITOCHONDRIAL"/>
    <property type="match status" value="1"/>
</dbReference>
<organism evidence="8 9">
    <name type="scientific">Calycina marina</name>
    <dbReference type="NCBI Taxonomy" id="1763456"/>
    <lineage>
        <taxon>Eukaryota</taxon>
        <taxon>Fungi</taxon>
        <taxon>Dikarya</taxon>
        <taxon>Ascomycota</taxon>
        <taxon>Pezizomycotina</taxon>
        <taxon>Leotiomycetes</taxon>
        <taxon>Helotiales</taxon>
        <taxon>Pezizellaceae</taxon>
        <taxon>Calycina</taxon>
    </lineage>
</organism>
<dbReference type="Pfam" id="PF00550">
    <property type="entry name" value="PP-binding"/>
    <property type="match status" value="1"/>
</dbReference>
<dbReference type="PROSITE" id="PS00455">
    <property type="entry name" value="AMP_BINDING"/>
    <property type="match status" value="1"/>
</dbReference>
<evidence type="ECO:0000256" key="3">
    <source>
        <dbReference type="ARBA" id="ARBA00022553"/>
    </source>
</evidence>
<dbReference type="SUPFAM" id="SSF56801">
    <property type="entry name" value="Acetyl-CoA synthetase-like"/>
    <property type="match status" value="1"/>
</dbReference>
<feature type="domain" description="Condensation" evidence="7">
    <location>
        <begin position="739"/>
        <end position="1157"/>
    </location>
</feature>
<keyword evidence="2" id="KW-0596">Phosphopantetheine</keyword>
<dbReference type="Gene3D" id="1.10.1200.10">
    <property type="entry name" value="ACP-like"/>
    <property type="match status" value="1"/>
</dbReference>
<gene>
    <name evidence="8" type="ORF">BJ878DRAFT_568345</name>
</gene>
<feature type="domain" description="AMP-dependent synthetase/ligase" evidence="5">
    <location>
        <begin position="59"/>
        <end position="409"/>
    </location>
</feature>
<evidence type="ECO:0008006" key="10">
    <source>
        <dbReference type="Google" id="ProtNLM"/>
    </source>
</evidence>
<dbReference type="Pfam" id="PF00668">
    <property type="entry name" value="Condensation"/>
    <property type="match status" value="1"/>
</dbReference>
<dbReference type="InterPro" id="IPR000873">
    <property type="entry name" value="AMP-dep_synth/lig_dom"/>
</dbReference>
<keyword evidence="4" id="KW-0436">Ligase</keyword>
<dbReference type="InterPro" id="IPR001242">
    <property type="entry name" value="Condensation_dom"/>
</dbReference>
<keyword evidence="9" id="KW-1185">Reference proteome</keyword>
<proteinExistence type="inferred from homology"/>
<evidence type="ECO:0000313" key="8">
    <source>
        <dbReference type="EMBL" id="KAG9243562.1"/>
    </source>
</evidence>
<feature type="domain" description="Carrier" evidence="6">
    <location>
        <begin position="580"/>
        <end position="644"/>
    </location>
</feature>
<evidence type="ECO:0000259" key="5">
    <source>
        <dbReference type="Pfam" id="PF00501"/>
    </source>
</evidence>
<dbReference type="SUPFAM" id="SSF52777">
    <property type="entry name" value="CoA-dependent acyltransferases"/>
    <property type="match status" value="2"/>
</dbReference>
<dbReference type="Gene3D" id="3.30.559.30">
    <property type="entry name" value="Nonribosomal peptide synthetase, condensation domain"/>
    <property type="match status" value="1"/>
</dbReference>
<name>A0A9P7Z1E2_9HELO</name>
<dbReference type="InterPro" id="IPR036736">
    <property type="entry name" value="ACP-like_sf"/>
</dbReference>
<evidence type="ECO:0000259" key="6">
    <source>
        <dbReference type="Pfam" id="PF00550"/>
    </source>
</evidence>
<sequence length="1169" mass="129066">MSSAGSLSEIHGKKLTRPLRPVHDILTAPASTHGSKIAVVCMHQPAGLYSKVVQGKTTAQYLRWTFAEIIRVSHLMAIALADSGIKPGMTIAAFVENSIESQILFRASLELNCPVALLNPKSTSNHRELVHLFEVLQPAVVMVPNLSIAKILEEVVPEAVQGASLKLVCAIDESSEEWQNFGSFLQGGSGSEQRLYGLNIVRKPEDVVVILFTSGTTSLPKGVPHSNNSLTSILLSNAQASGLTETNISVSHSPFYHMFGLVFSAYLNAQGCTMVHPAASFDAKSTLKAIALEGANVFPSVPAINVALLNHQDFEKKGTIDHIIIGTTTVSPEYLRKTATDFGAKRTSDGYGLTETGAIWFHMPGTDPKETYPCPELMIRVCDPETDEVLRRGVPGELHCGGTGVVSHYILSVQQGEDPNRAFYDDKMGHWMRTGDQAVMAENGEVRVIGRYKDLIKRGGENLSPRLIEIVLAEDFGVMAEVVGVPDEVAGEVPVAIVKGKAGQTHDLSLVRGKLIEKLGNLFALEDIIPVESLGLEDFPRTFSGKTKKNILREKAIEFLQANSPNDKINDDIINQVKVETLTALWCKHLGMSRGNLHPQTNIHEFADSLTLTRFSGILRRTTGHSLSLQDLLDNPTIEEQVRVLSSRKIGQENILYSKMVAKHVGPPTSDDMVHAIGDESVLKQTKALSQEVLSLLGLSWNDVEDVVPMHGTLQRFLEKRRPQSNNHRHTWLCRGKTTKQLEEALKEALTRHSILRAMVINFQKTPMHLIIRPSQKFFAQSFTHMPPVKNTEELWKQCYNNKAIDWAADPGPLFKATITYVEEEDCAGLVYMIQHSNFDAISFEMFLEDLDTLLVDAKASPTPRAPYKAWADSYYNLRHSEAAQRSLKWHANRLQGVAKYRNALFPEQRAPEWFKGQSEGWVISLKGPLGSPRKALDGGARDGAIGMARRVALHDTQALKLKHGIDVPQIVKAGLAIMNSRRTKASIALFGQYQASRTWAFLPDWQAKALPDGMSVDGPTVQTTAVIVDVESPDTLGALLTKLQEEQKGLNTHTHAPYDQLIERLNEGGNKDGEVIAEIIRRQIFNWLPGGLPTEHKSLQQVQIVSRADVGLLWNCTMPDEETLQVHLSWDDAQLSGPEADGFLEELLHITEQVSKLDNWENSTGNLA</sequence>
<protein>
    <recommendedName>
        <fullName evidence="10">Acetyl-CoA synthetase-like protein</fullName>
    </recommendedName>
</protein>
<dbReference type="OrthoDB" id="10253869at2759"/>
<dbReference type="EMBL" id="MU253968">
    <property type="protein sequence ID" value="KAG9243562.1"/>
    <property type="molecule type" value="Genomic_DNA"/>
</dbReference>
<dbReference type="InterPro" id="IPR042099">
    <property type="entry name" value="ANL_N_sf"/>
</dbReference>
<accession>A0A9P7Z1E2</accession>
<dbReference type="InterPro" id="IPR045851">
    <property type="entry name" value="AMP-bd_C_sf"/>
</dbReference>
<comment type="similarity">
    <text evidence="1">Belongs to the ATP-dependent AMP-binding enzyme family.</text>
</comment>
<dbReference type="GO" id="GO:0031956">
    <property type="term" value="F:medium-chain fatty acid-CoA ligase activity"/>
    <property type="evidence" value="ECO:0007669"/>
    <property type="project" value="TreeGrafter"/>
</dbReference>